<dbReference type="Gene3D" id="1.10.8.710">
    <property type="match status" value="1"/>
</dbReference>
<keyword evidence="33" id="KW-1185">Reference proteome</keyword>
<gene>
    <name evidence="32" type="ORF">NAEGRDRAFT_55825</name>
</gene>
<keyword evidence="11" id="KW-0067">ATP-binding</keyword>
<dbReference type="Gene3D" id="1.20.58.1120">
    <property type="match status" value="1"/>
</dbReference>
<dbReference type="OrthoDB" id="10252139at2759"/>
<feature type="coiled-coil region" evidence="20">
    <location>
        <begin position="2764"/>
        <end position="2840"/>
    </location>
</feature>
<dbReference type="eggNOG" id="KOG3595">
    <property type="taxonomic scope" value="Eukaryota"/>
</dbReference>
<dbReference type="GO" id="GO:0005886">
    <property type="term" value="C:plasma membrane"/>
    <property type="evidence" value="ECO:0007669"/>
    <property type="project" value="UniProtKB-SubCell"/>
</dbReference>
<feature type="domain" description="Dynein heavy chain linker" evidence="23">
    <location>
        <begin position="837"/>
        <end position="1239"/>
    </location>
</feature>
<evidence type="ECO:0000256" key="12">
    <source>
        <dbReference type="ARBA" id="ARBA00023017"/>
    </source>
</evidence>
<evidence type="ECO:0000259" key="28">
    <source>
        <dbReference type="Pfam" id="PF18198"/>
    </source>
</evidence>
<dbReference type="InParanoid" id="D2VK63"/>
<dbReference type="FunFam" id="3.40.50.300:FF:000706">
    <property type="entry name" value="Cytoplasmic dynein 2 heavy chain 1"/>
    <property type="match status" value="1"/>
</dbReference>
<evidence type="ECO:0000259" key="26">
    <source>
        <dbReference type="Pfam" id="PF12780"/>
    </source>
</evidence>
<dbReference type="Pfam" id="PF08385">
    <property type="entry name" value="DHC_N1"/>
    <property type="match status" value="1"/>
</dbReference>
<dbReference type="Pfam" id="PF12777">
    <property type="entry name" value="MT"/>
    <property type="match status" value="1"/>
</dbReference>
<dbReference type="PANTHER" id="PTHR45703">
    <property type="entry name" value="DYNEIN HEAVY CHAIN"/>
    <property type="match status" value="1"/>
</dbReference>
<keyword evidence="5" id="KW-0217">Developmental protein</keyword>
<evidence type="ECO:0000259" key="31">
    <source>
        <dbReference type="Pfam" id="PF22597"/>
    </source>
</evidence>
<dbReference type="Gene3D" id="1.10.8.720">
    <property type="entry name" value="Region D6 of dynein motor"/>
    <property type="match status" value="1"/>
</dbReference>
<dbReference type="InterPro" id="IPR013594">
    <property type="entry name" value="Dynein_heavy_tail"/>
</dbReference>
<sequence length="3949" mass="452296">MKRLLDVIGGSIGRFIQMKIGQVDIWRDDYLSIKKKLDSGIEICYHWLKTVEELITIWQNEGSHRWKSGNTKDIFIQQLLQRLEEIERIRSSYEQLANNLSAEECARIDCFSPFSGLNPVFITPYSEQSWKSGVVRFEEIIEPLEKRISEKLRTRLSALSSKPLLLLLEFDKNRDLIRRDNVKKELTQERATLLGQLRAHVQTLKADLDNQKYESGTNSDIVRRIVSVKQIEEKIKSTIITAATFLDDLPESTKLQEICNSIQNEVETFINSEKSKWEKEVERAKDDLSLNGSMISLDRNKKMVVNYNERLISLLREVRQLSVLGFQLSSSVLKLAEEAKDFYTQAIALKQIANFYNNVHTQVIKSQSSMLIDAASNFERVIFEFQKEDKSWSKANGEKYIAKLKSAAEQFTTENRKLRKYHILIGDKVAQLMNIDLLREKESWVGKVNEITKIFSFLRTQNYTNMDSWKVHWDYNIYKSLDYQYKVGLETLNEQLPEIKCELVFKDKRVQFSPAFEKIKQTYYEKMRDFIAFPVIFRGLSEIDIFKNITYTNNEGIKTVYHKATILFTRLAKVKKRFADYVILGMVDNELEEIVSQTLNDTNQWEANFRMIKEKGKEIERLENVIKIDCISVSTDTIKDTIQDQLQKLGDLLVKTLRAKTQKHLDVIEQFIVQSLASLLKDPQSMDEIGKSHAYCRKLSEEKSVFYAEFDNFEKKNRLLRSVAGVAIDGSSIKEKWNDFDDTLQAHELYLKDKTNNLQKEVEAKLINFKGELAKFASKWHELKPKDNSFVDAESSKKQIAFIKEKRESFQELRKRGDEILTECSYFGVITQPPKELTEIDEDIGRYEKIWGIYEKFLNDLEKLTSQEWLVFKKQIFSFEDFVMEWISELKEKDKNSITLYIREEIEKYNQFKDYLKFITGDGWQAEHWDSFFRLIGLEKVTVEDLKFGHLLPRSAIIIEKINSIKELSSRATGEQQIRDALNELKAWGLSTEFSTFEYKGNNKVLQLIKEWKDLLTQIGDNQSLAQSIKDSQWAEPFIEEIKSWELKLTNLAEYLDYLMAIQRKWLYLEPIFSRGSLPSEQQRFNRLDKDFIDIITNINDKGGIGKRVVMLDRIIGLKDRLKGISDGLDVCQKALNKFLEEKRSAYPRFYFIGDSDLLEILGQSQNPTVIQTHLKKLYAGIYKVQFNKEQDTIIAMCSSKGEVVQLKQPVKITDKVEQWLANLDQQMILTLQQLLLECDKSKEFDMDAFPSQILCLQESVSFTRKCELAIQNNALPQLLNSVKSQLSQFTSINAKDDEVVSMKVKALILDIIHNIDVVQCLIDGNVSSIQHWLWQKQLRFYIENGKCVIKMSNAKFDYTYEYQGNVSKLVHTPLTDKCYLTLTQGMLLGYGGNPYGPAGTGKTESVKALGHLFGRQVLVFNCDEGIDFNSMGRIFIGLVKCGAWGCFDEFNRLKPDQLSAISQQIQTIQVAIKEKSANPIEILGSKVKVDLNAGIFVTLNPAGKGYGGRSQLPDNLKQLFRAVAMAAPDNELIAEVILLSEGFEHAKFLGKKIVSVFQLSKQLLSSQQHYDWGLRSLKTILNIGGSQIRQSKKHGASLSKEAEAQIVIKALRVNTLSKLTHKDAVLFNGIIKDVFPGIDAPDISYIELERAIKEVMTELGLIPIPNMIKKIVQFYEACKQRMGVVLVGPSGSGKTTIWHVLSEALKKINQKLKSYVVNPKAMPRHQLLGHMDMDTREWFEGIITANSRIILKEEPDVMSWMVCDGDIDPEWVESLNSVLDDNHLLTMPTGERIQFGSNVNFIFETHSLKFASPATVSRMGVIFLSDNDVDVKSFVHAWMNRHEDLTDNLKSLVDNYFYQALDAVLAVDQSEFVIESTSMGIIMNGLSHITPDISTKGEFANSLVKGLGSSLNIKAREKLAKDIYTLCSESSLDLRRPLDYYYSKHDSCYTQYSFTDSEEITYESLQNSPMIRTVDIQRTTDIIYPWLHNMEPFILAGPEGAGKGMLLENLFLDLHSVQIARIHCNSQTNESHVIQKLNQTCAVFTTNTGRVLRPREGERLILFLKDINLPCPDKYGTTQLISFLQQLITYNGYYDDELKWVGLERIQIVCSMNPATTVGRYELTTRFTSIVRIAYMSYTDKQQLKQIVFTYLKCALSKEFSGHAVWKQTQNIDLLTEVMIDLYDSVSKKFTVDEYAHYQFTPRDLTRWILGLLSFTIPASSNRCTELLDAWTYEARRIFRDKLVKDITAFDNMEAAIHMKSNLKKTALQSFERENRPLRLFFIPEIVEYVAMIDRVLCKDGNSLLLVTKQGIGSSDMVALVCHLLKFELFIPKMVVGYSSKHFKNDVKAVIQKAAQNEKVCLILEDHHMTDVSLLEYVNSLLSSGEIPGLFTKEELEMILSSIKDESSREGNQSMSPNAIFIKRVVNNMRIVLLMDPDNSNFDMKCRSNPAIFTKCSIIWKDNWSAEGIQQIPKMIIDENDLKTLSLKPDEFMQLFVNIHDTCTERKATPLHFINFIDTFNKTLQKKRSVKQEQQEHLNKGLSKLKEASKSVDELSKKAEVQKIQLNEKQEQKKIALTEIQKSMQESVKEQNDIEKLKEQVKVEDVKLNEKKSFINGKLSSIEPLLESAKQAVGALTPKEISEIKSLQQPPIIIRQILEGVVRLMGQKDWNSWKGIQNFLNRMGVKDQIMNFDASTVDKKVLDDIKKYLAGEGAESFQPEVAARSSKSALPLAKWVTANVEYAEVLQQVGPLKREMEILLKSQEVLNNQLAQCESKLNTLNEKVKSLQDEYEQKTQEAESLKFGLQQAEKTLSSAKSLIGKLGGEKERWEQQLDALAKEMKDMPYQALLASSFMTYLPDAPENVRKEYIEKWKIIANMKSFDFRSFMSTESEMLQYKGEGLPGDELSTENAIVILESIKHPLIIDPSRRAVEWLKTHLMNKSVECTTSHDTKFSTTLELAVRFGKTLIVEEVDQVDPILYPLLRNEIIVQGTRKSVVVGEKTVDYSEDFKIYLVTRNPNISLTPDASPLVTVVNFTVTKSGLEGQLLSQTLQHENPEIEQKKSMLLKKEEENKIQLSDLEKQLLNELASSKGNLLENESLITKLAEIKKKSQSIVSSLEESSKTMKELETKRDQYRPFAEMGSNLFFIISDMKNINRMYQFSLSSFIKLFDQALTSRLDKASDVNLRITLLKQELSKIAFTYITRSLFKEDRLLFGMHMVRGLFPSMFNQQQWNFFIGNVLKEAPTGTQTPNWIPQDRVKTFQLLSACLPETVSKLQFGNSEKWKHWLTSKEDAVSSFPVPDNSISYAEKVLVIKTLKPDQLFVVITDLVTKTLDIKSLSTSLKLANIHKQESNCAEPILLITTAGADPSQELRQMALDVAGEANFIELAMGQGQTEEAIQLLRKCTREGKWLFLKNLHLVVSWLPTLEKEIAVLSDVNEGFRLWLTTETHDEFPIILLQQSLKLTFESPPGIKQNMLRTFESQNVTEFKAYGKNRMRLSLLLAWFHSVVQERRTYIPQGWSKFYEFSSSDFRAASDIIGAAIENENPEWNTILGLLENAIYGGRIDNKYDAKILRAYLTKYFNPNVLNNKESLYTKGLFLPDNNSYEEYMRFIERLPDIDQPVVFGLPPNADRVVQVYRGNKLIEKLKHIHSMNQSHHSFNKEEWTSKLVPIVQLWNGLVNPNRSVLLQTKRNNEVINDPVDSFITLEMDNSLDLIKFIDSEVQKISEVIKGVSLIDAIIHSNGLSLMGGSIPERWQLKWENGPGDNITVWLNEIVSKTLKLHECCTLVSQGKLFSKPLELNTLFNPHIFFNALKQQTARKSGLQLDDLTVLTASWGNKNISGVSLKVAIKGIGIQGSEFDGTLTSISSDSSPALIELPPCEVYWLTEKQVEDLKQKKEFPQVTLPLPIYYSTNREFTVAELTMPCNSIVDVDKFILTGTALFVDTQ</sequence>
<dbReference type="Gene3D" id="1.20.920.30">
    <property type="match status" value="1"/>
</dbReference>
<evidence type="ECO:0000256" key="2">
    <source>
        <dbReference type="ARBA" id="ARBA00004202"/>
    </source>
</evidence>
<organism evidence="33">
    <name type="scientific">Naegleria gruberi</name>
    <name type="common">Amoeba</name>
    <dbReference type="NCBI Taxonomy" id="5762"/>
    <lineage>
        <taxon>Eukaryota</taxon>
        <taxon>Discoba</taxon>
        <taxon>Heterolobosea</taxon>
        <taxon>Tetramitia</taxon>
        <taxon>Eutetramitia</taxon>
        <taxon>Vahlkampfiidae</taxon>
        <taxon>Naegleria</taxon>
    </lineage>
</organism>
<evidence type="ECO:0000256" key="6">
    <source>
        <dbReference type="ARBA" id="ARBA00022475"/>
    </source>
</evidence>
<evidence type="ECO:0000313" key="33">
    <source>
        <dbReference type="Proteomes" id="UP000006671"/>
    </source>
</evidence>
<feature type="domain" description="Dynein heavy chain C-terminal" evidence="29">
    <location>
        <begin position="3643"/>
        <end position="3945"/>
    </location>
</feature>
<dbReference type="InterPro" id="IPR043160">
    <property type="entry name" value="Dynein_C_barrel"/>
</dbReference>
<dbReference type="Pfam" id="PF12780">
    <property type="entry name" value="AAA_8"/>
    <property type="match status" value="1"/>
</dbReference>
<dbReference type="Gene3D" id="3.10.490.20">
    <property type="match status" value="1"/>
</dbReference>
<keyword evidence="18" id="KW-0966">Cell projection</keyword>
<dbReference type="InterPro" id="IPR054354">
    <property type="entry name" value="DYNC2H1-like_lid"/>
</dbReference>
<dbReference type="InterPro" id="IPR024743">
    <property type="entry name" value="Dynein_HC_stalk"/>
</dbReference>
<accession>D2VK63</accession>
<evidence type="ECO:0000256" key="19">
    <source>
        <dbReference type="ARBA" id="ARBA00023902"/>
    </source>
</evidence>
<dbReference type="FunFam" id="1.10.8.720:FF:000003">
    <property type="entry name" value="Cytoplasmic dynein heavy chain 2"/>
    <property type="match status" value="1"/>
</dbReference>
<evidence type="ECO:0000256" key="8">
    <source>
        <dbReference type="ARBA" id="ARBA00022701"/>
    </source>
</evidence>
<keyword evidence="6" id="KW-1003">Cell membrane</keyword>
<dbReference type="GO" id="GO:0008569">
    <property type="term" value="F:minus-end-directed microtubule motor activity"/>
    <property type="evidence" value="ECO:0007669"/>
    <property type="project" value="InterPro"/>
</dbReference>
<evidence type="ECO:0000259" key="27">
    <source>
        <dbReference type="Pfam" id="PF12781"/>
    </source>
</evidence>
<dbReference type="GO" id="GO:0045505">
    <property type="term" value="F:dynein intermediate chain binding"/>
    <property type="evidence" value="ECO:0007669"/>
    <property type="project" value="InterPro"/>
</dbReference>
<dbReference type="Pfam" id="PF22597">
    <property type="entry name" value="DYN_lid"/>
    <property type="match status" value="1"/>
</dbReference>
<evidence type="ECO:0000256" key="20">
    <source>
        <dbReference type="SAM" id="Coils"/>
    </source>
</evidence>
<feature type="coiled-coil region" evidence="20">
    <location>
        <begin position="2546"/>
        <end position="2601"/>
    </location>
</feature>
<feature type="domain" description="Dynein heavy chain region D6 P-loop" evidence="21">
    <location>
        <begin position="3356"/>
        <end position="3467"/>
    </location>
</feature>
<dbReference type="FunFam" id="1.20.920.20:FF:000002">
    <property type="entry name" value="Cytoplasmic dynein 1 heavy chain"/>
    <property type="match status" value="1"/>
</dbReference>
<evidence type="ECO:0000256" key="16">
    <source>
        <dbReference type="ARBA" id="ARBA00023175"/>
    </source>
</evidence>
<evidence type="ECO:0000259" key="24">
    <source>
        <dbReference type="Pfam" id="PF12774"/>
    </source>
</evidence>
<keyword evidence="7" id="KW-0963">Cytoplasm</keyword>
<dbReference type="InterPro" id="IPR041228">
    <property type="entry name" value="Dynein_C"/>
</dbReference>
<dbReference type="InterPro" id="IPR035699">
    <property type="entry name" value="AAA_6"/>
</dbReference>
<dbReference type="PANTHER" id="PTHR45703:SF22">
    <property type="entry name" value="DYNEIN CYTOPLASMIC 2 HEAVY CHAIN 1"/>
    <property type="match status" value="1"/>
</dbReference>
<keyword evidence="16" id="KW-0505">Motor protein</keyword>
<dbReference type="KEGG" id="ngr:NAEGRDRAFT_55825"/>
<dbReference type="Pfam" id="PF08393">
    <property type="entry name" value="DHC_N2"/>
    <property type="match status" value="1"/>
</dbReference>
<dbReference type="VEuPathDB" id="AmoebaDB:NAEGRDRAFT_55825"/>
<dbReference type="InterPro" id="IPR042228">
    <property type="entry name" value="Dynein_linker_3"/>
</dbReference>
<evidence type="ECO:0000256" key="7">
    <source>
        <dbReference type="ARBA" id="ARBA00022490"/>
    </source>
</evidence>
<dbReference type="Proteomes" id="UP000006671">
    <property type="component" value="Unassembled WGS sequence"/>
</dbReference>
<feature type="domain" description="Dynein heavy chain ATP-binding dynein motor region" evidence="27">
    <location>
        <begin position="2896"/>
        <end position="3115"/>
    </location>
</feature>
<keyword evidence="9" id="KW-0547">Nucleotide-binding</keyword>
<evidence type="ECO:0000256" key="14">
    <source>
        <dbReference type="ARBA" id="ARBA00023069"/>
    </source>
</evidence>
<dbReference type="FunFam" id="3.40.50.300:FF:000598">
    <property type="entry name" value="Dynein cytoplasmic 2 heavy chain 1"/>
    <property type="match status" value="1"/>
</dbReference>
<evidence type="ECO:0000259" key="29">
    <source>
        <dbReference type="Pfam" id="PF18199"/>
    </source>
</evidence>
<keyword evidence="12" id="KW-0243">Dynein</keyword>
<keyword evidence="8" id="KW-0493">Microtubule</keyword>
<dbReference type="InterPro" id="IPR026983">
    <property type="entry name" value="DHC"/>
</dbReference>
<evidence type="ECO:0000256" key="18">
    <source>
        <dbReference type="ARBA" id="ARBA00023273"/>
    </source>
</evidence>
<comment type="subcellular location">
    <subcellularLocation>
        <location evidence="2">Cell membrane</location>
        <topology evidence="2">Peripheral membrane protein</topology>
    </subcellularLocation>
    <subcellularLocation>
        <location evidence="1">Cell projection</location>
        <location evidence="1">Cilium</location>
    </subcellularLocation>
    <subcellularLocation>
        <location evidence="3">Cytoplasm</location>
        <location evidence="3">Cytoskeleton</location>
    </subcellularLocation>
</comment>
<evidence type="ECO:0000256" key="4">
    <source>
        <dbReference type="ARBA" id="ARBA00008887"/>
    </source>
</evidence>
<evidence type="ECO:0000259" key="23">
    <source>
        <dbReference type="Pfam" id="PF08393"/>
    </source>
</evidence>
<dbReference type="Pfam" id="PF21264">
    <property type="entry name" value="DYNC2H1_AAA_dom"/>
    <property type="match status" value="1"/>
</dbReference>
<name>D2VK63_NAEGR</name>
<dbReference type="FunFam" id="3.40.50.300:FF:001685">
    <property type="entry name" value="Dynein heavy chain, putative"/>
    <property type="match status" value="1"/>
</dbReference>
<feature type="domain" description="Cytoplasmic dynein 2 heavy chain 1 AAA+ ATPase" evidence="30">
    <location>
        <begin position="1831"/>
        <end position="1926"/>
    </location>
</feature>
<dbReference type="GO" id="GO:0005524">
    <property type="term" value="F:ATP binding"/>
    <property type="evidence" value="ECO:0007669"/>
    <property type="project" value="UniProtKB-KW"/>
</dbReference>
<dbReference type="GO" id="GO:0007018">
    <property type="term" value="P:microtubule-based movement"/>
    <property type="evidence" value="ECO:0007669"/>
    <property type="project" value="InterPro"/>
</dbReference>
<keyword evidence="17" id="KW-0206">Cytoskeleton</keyword>
<comment type="similarity">
    <text evidence="4">Belongs to the dynein heavy chain family.</text>
</comment>
<dbReference type="FunFam" id="1.10.8.1220:FF:000001">
    <property type="entry name" value="Dynein axonemal heavy chain 5"/>
    <property type="match status" value="1"/>
</dbReference>
<evidence type="ECO:0000313" key="32">
    <source>
        <dbReference type="EMBL" id="EFC42807.1"/>
    </source>
</evidence>
<dbReference type="RefSeq" id="XP_002675551.1">
    <property type="nucleotide sequence ID" value="XM_002675505.1"/>
</dbReference>
<dbReference type="InterPro" id="IPR027417">
    <property type="entry name" value="P-loop_NTPase"/>
</dbReference>
<keyword evidence="14" id="KW-0969">Cilium</keyword>
<dbReference type="InterPro" id="IPR042219">
    <property type="entry name" value="AAA_lid_11_sf"/>
</dbReference>
<dbReference type="GO" id="GO:0005874">
    <property type="term" value="C:microtubule"/>
    <property type="evidence" value="ECO:0007669"/>
    <property type="project" value="UniProtKB-KW"/>
</dbReference>
<evidence type="ECO:0000256" key="13">
    <source>
        <dbReference type="ARBA" id="ARBA00023054"/>
    </source>
</evidence>
<evidence type="ECO:0000256" key="15">
    <source>
        <dbReference type="ARBA" id="ARBA00023136"/>
    </source>
</evidence>
<feature type="domain" description="Dynein heavy chain AAA module D4" evidence="26">
    <location>
        <begin position="2280"/>
        <end position="2506"/>
    </location>
</feature>
<evidence type="ECO:0000259" key="30">
    <source>
        <dbReference type="Pfam" id="PF21264"/>
    </source>
</evidence>
<dbReference type="OMA" id="SHMYQFS"/>
<evidence type="ECO:0000256" key="17">
    <source>
        <dbReference type="ARBA" id="ARBA00023212"/>
    </source>
</evidence>
<dbReference type="Gene3D" id="6.10.140.1060">
    <property type="match status" value="1"/>
</dbReference>
<dbReference type="Gene3D" id="1.20.920.20">
    <property type="match status" value="1"/>
</dbReference>
<dbReference type="EMBL" id="GG738877">
    <property type="protein sequence ID" value="EFC42807.1"/>
    <property type="molecule type" value="Genomic_DNA"/>
</dbReference>
<evidence type="ECO:0000259" key="25">
    <source>
        <dbReference type="Pfam" id="PF12777"/>
    </source>
</evidence>
<feature type="domain" description="Dynein 2 heavy chain 1 cytoplasmic ATPase lid" evidence="31">
    <location>
        <begin position="2166"/>
        <end position="2247"/>
    </location>
</feature>
<feature type="domain" description="Dynein heavy chain coiled coil stalk" evidence="25">
    <location>
        <begin position="2537"/>
        <end position="2873"/>
    </location>
</feature>
<dbReference type="InterPro" id="IPR043157">
    <property type="entry name" value="Dynein_AAA1S"/>
</dbReference>
<keyword evidence="13 20" id="KW-0175">Coiled coil</keyword>
<evidence type="ECO:0000256" key="3">
    <source>
        <dbReference type="ARBA" id="ARBA00004245"/>
    </source>
</evidence>
<dbReference type="Pfam" id="PF12774">
    <property type="entry name" value="AAA_6"/>
    <property type="match status" value="1"/>
</dbReference>
<feature type="domain" description="Dynein heavy chain AAA lid" evidence="28">
    <location>
        <begin position="3499"/>
        <end position="3633"/>
    </location>
</feature>
<dbReference type="FunFam" id="1.10.8.710:FF:000006">
    <property type="entry name" value="cytoplasmic dynein 2 heavy chain 1"/>
    <property type="match status" value="1"/>
</dbReference>
<dbReference type="InterPro" id="IPR041658">
    <property type="entry name" value="AAA_lid_11"/>
</dbReference>
<dbReference type="InterPro" id="IPR013602">
    <property type="entry name" value="Dynein_heavy_linker"/>
</dbReference>
<dbReference type="SUPFAM" id="SSF57997">
    <property type="entry name" value="Tropomyosin"/>
    <property type="match status" value="1"/>
</dbReference>
<evidence type="ECO:0000259" key="21">
    <source>
        <dbReference type="Pfam" id="PF03028"/>
    </source>
</evidence>
<dbReference type="InterPro" id="IPR042222">
    <property type="entry name" value="Dynein_2_N"/>
</dbReference>
<dbReference type="InterPro" id="IPR004273">
    <property type="entry name" value="Dynein_heavy_D6_P-loop"/>
</dbReference>
<evidence type="ECO:0000259" key="22">
    <source>
        <dbReference type="Pfam" id="PF08385"/>
    </source>
</evidence>
<reference evidence="32 33" key="1">
    <citation type="journal article" date="2010" name="Cell">
        <title>The genome of Naegleria gruberi illuminates early eukaryotic versatility.</title>
        <authorList>
            <person name="Fritz-Laylin L.K."/>
            <person name="Prochnik S.E."/>
            <person name="Ginger M.L."/>
            <person name="Dacks J.B."/>
            <person name="Carpenter M.L."/>
            <person name="Field M.C."/>
            <person name="Kuo A."/>
            <person name="Paredez A."/>
            <person name="Chapman J."/>
            <person name="Pham J."/>
            <person name="Shu S."/>
            <person name="Neupane R."/>
            <person name="Cipriano M."/>
            <person name="Mancuso J."/>
            <person name="Tu H."/>
            <person name="Salamov A."/>
            <person name="Lindquist E."/>
            <person name="Shapiro H."/>
            <person name="Lucas S."/>
            <person name="Grigoriev I.V."/>
            <person name="Cande W.Z."/>
            <person name="Fulton C."/>
            <person name="Rokhsar D.S."/>
            <person name="Dawson S.C."/>
        </authorList>
    </citation>
    <scope>NUCLEOTIDE SEQUENCE [LARGE SCALE GENOMIC DNA]</scope>
    <source>
        <strain evidence="32 33">NEG-M</strain>
    </source>
</reference>
<dbReference type="Gene3D" id="1.20.1270.280">
    <property type="match status" value="1"/>
</dbReference>
<dbReference type="Gene3D" id="3.40.50.300">
    <property type="entry name" value="P-loop containing nucleotide triphosphate hydrolases"/>
    <property type="match status" value="6"/>
</dbReference>
<keyword evidence="15" id="KW-0472">Membrane</keyword>
<dbReference type="Gene3D" id="1.20.140.100">
    <property type="entry name" value="Dynein heavy chain, N-terminal domain 2"/>
    <property type="match status" value="1"/>
</dbReference>
<evidence type="ECO:0000256" key="5">
    <source>
        <dbReference type="ARBA" id="ARBA00022473"/>
    </source>
</evidence>
<proteinExistence type="inferred from homology"/>
<dbReference type="InterPro" id="IPR024317">
    <property type="entry name" value="Dynein_heavy_chain_D4_dom"/>
</dbReference>
<dbReference type="GO" id="GO:0030286">
    <property type="term" value="C:dynein complex"/>
    <property type="evidence" value="ECO:0007669"/>
    <property type="project" value="UniProtKB-KW"/>
</dbReference>
<dbReference type="Pfam" id="PF03028">
    <property type="entry name" value="Dynein_heavy"/>
    <property type="match status" value="1"/>
</dbReference>
<dbReference type="Pfam" id="PF18198">
    <property type="entry name" value="AAA_lid_11"/>
    <property type="match status" value="1"/>
</dbReference>
<dbReference type="FunFam" id="3.20.180.20:FF:000002">
    <property type="entry name" value="Cytoplasmic dynein heavy chain 1"/>
    <property type="match status" value="1"/>
</dbReference>
<feature type="domain" description="Dynein heavy chain tail" evidence="22">
    <location>
        <begin position="4"/>
        <end position="384"/>
    </location>
</feature>
<dbReference type="GO" id="GO:0051959">
    <property type="term" value="F:dynein light intermediate chain binding"/>
    <property type="evidence" value="ECO:0007669"/>
    <property type="project" value="InterPro"/>
</dbReference>
<dbReference type="STRING" id="5762.D2VK63"/>
<feature type="domain" description="Dynein heavy chain hydrolytic ATP-binding dynein motor region" evidence="24">
    <location>
        <begin position="1359"/>
        <end position="1696"/>
    </location>
</feature>
<feature type="coiled-coil region" evidence="20">
    <location>
        <begin position="76"/>
        <end position="106"/>
    </location>
</feature>
<evidence type="ECO:0000256" key="11">
    <source>
        <dbReference type="ARBA" id="ARBA00022840"/>
    </source>
</evidence>
<dbReference type="GeneID" id="8862884"/>
<dbReference type="Pfam" id="PF18199">
    <property type="entry name" value="Dynein_C"/>
    <property type="match status" value="1"/>
</dbReference>
<dbReference type="GO" id="GO:0030030">
    <property type="term" value="P:cell projection organization"/>
    <property type="evidence" value="ECO:0007669"/>
    <property type="project" value="UniProtKB-KW"/>
</dbReference>
<dbReference type="Gene3D" id="1.10.8.1220">
    <property type="match status" value="1"/>
</dbReference>
<dbReference type="Pfam" id="PF12781">
    <property type="entry name" value="AAA_9"/>
    <property type="match status" value="1"/>
</dbReference>
<evidence type="ECO:0000256" key="9">
    <source>
        <dbReference type="ARBA" id="ARBA00022741"/>
    </source>
</evidence>
<dbReference type="InterPro" id="IPR049400">
    <property type="entry name" value="DYNC2H1_AAA_dom"/>
</dbReference>
<keyword evidence="10" id="KW-0970">Cilium biogenesis/degradation</keyword>
<dbReference type="FunFam" id="3.40.50.300:FF:000071">
    <property type="entry name" value="Cytoplasmic dynein heavy chain 1"/>
    <property type="match status" value="1"/>
</dbReference>
<dbReference type="Gene3D" id="3.20.180.20">
    <property type="entry name" value="Dynein heavy chain, N-terminal domain 2"/>
    <property type="match status" value="1"/>
</dbReference>
<dbReference type="GO" id="GO:0005929">
    <property type="term" value="C:cilium"/>
    <property type="evidence" value="ECO:0007669"/>
    <property type="project" value="UniProtKB-SubCell"/>
</dbReference>
<evidence type="ECO:0000256" key="10">
    <source>
        <dbReference type="ARBA" id="ARBA00022794"/>
    </source>
</evidence>
<evidence type="ECO:0000256" key="1">
    <source>
        <dbReference type="ARBA" id="ARBA00004138"/>
    </source>
</evidence>
<protein>
    <recommendedName>
        <fullName evidence="19">Cytoplasmic dynein 2 heavy chain 1</fullName>
    </recommendedName>
</protein>
<dbReference type="Pfam" id="PF12775">
    <property type="entry name" value="AAA_7"/>
    <property type="match status" value="1"/>
</dbReference>
<dbReference type="SUPFAM" id="SSF52540">
    <property type="entry name" value="P-loop containing nucleoside triphosphate hydrolases"/>
    <property type="match status" value="4"/>
</dbReference>
<dbReference type="InterPro" id="IPR035706">
    <property type="entry name" value="AAA_9"/>
</dbReference>